<dbReference type="FunFam" id="3.30.70.270:FF:000001">
    <property type="entry name" value="Diguanylate cyclase domain protein"/>
    <property type="match status" value="1"/>
</dbReference>
<dbReference type="InterPro" id="IPR043128">
    <property type="entry name" value="Rev_trsase/Diguanyl_cyclase"/>
</dbReference>
<dbReference type="GO" id="GO:0052621">
    <property type="term" value="F:diguanylate cyclase activity"/>
    <property type="evidence" value="ECO:0007669"/>
    <property type="project" value="UniProtKB-EC"/>
</dbReference>
<dbReference type="SMART" id="SM00267">
    <property type="entry name" value="GGDEF"/>
    <property type="match status" value="1"/>
</dbReference>
<dbReference type="Proteomes" id="UP000540989">
    <property type="component" value="Unassembled WGS sequence"/>
</dbReference>
<dbReference type="EC" id="2.7.7.65" evidence="2"/>
<feature type="transmembrane region" description="Helical" evidence="8">
    <location>
        <begin position="271"/>
        <end position="292"/>
    </location>
</feature>
<dbReference type="NCBIfam" id="TIGR00254">
    <property type="entry name" value="GGDEF"/>
    <property type="match status" value="1"/>
</dbReference>
<feature type="domain" description="GGDEF" evidence="9">
    <location>
        <begin position="342"/>
        <end position="478"/>
    </location>
</feature>
<feature type="transmembrane region" description="Helical" evidence="8">
    <location>
        <begin position="190"/>
        <end position="211"/>
    </location>
</feature>
<comment type="catalytic activity">
    <reaction evidence="7">
        <text>2 GTP = 3',3'-c-di-GMP + 2 diphosphate</text>
        <dbReference type="Rhea" id="RHEA:24898"/>
        <dbReference type="ChEBI" id="CHEBI:33019"/>
        <dbReference type="ChEBI" id="CHEBI:37565"/>
        <dbReference type="ChEBI" id="CHEBI:58805"/>
        <dbReference type="EC" id="2.7.7.65"/>
    </reaction>
</comment>
<reference evidence="10 11" key="1">
    <citation type="submission" date="2020-08" db="EMBL/GenBank/DDBJ databases">
        <title>Genomic Encyclopedia of Type Strains, Phase IV (KMG-V): Genome sequencing to study the core and pangenomes of soil and plant-associated prokaryotes.</title>
        <authorList>
            <person name="Whitman W."/>
        </authorList>
    </citation>
    <scope>NUCLEOTIDE SEQUENCE [LARGE SCALE GENOMIC DNA]</scope>
    <source>
        <strain evidence="10 11">M8UP14</strain>
    </source>
</reference>
<feature type="transmembrane region" description="Helical" evidence="8">
    <location>
        <begin position="231"/>
        <end position="250"/>
    </location>
</feature>
<dbReference type="CDD" id="cd01949">
    <property type="entry name" value="GGDEF"/>
    <property type="match status" value="1"/>
</dbReference>
<comment type="subcellular location">
    <subcellularLocation>
        <location evidence="1">Cell membrane</location>
        <topology evidence="1">Multi-pass membrane protein</topology>
    </subcellularLocation>
</comment>
<evidence type="ECO:0000313" key="11">
    <source>
        <dbReference type="Proteomes" id="UP000540989"/>
    </source>
</evidence>
<dbReference type="AlphaFoldDB" id="A0A7W7ZF50"/>
<organism evidence="10 11">
    <name type="scientific">Granulicella aggregans</name>
    <dbReference type="NCBI Taxonomy" id="474949"/>
    <lineage>
        <taxon>Bacteria</taxon>
        <taxon>Pseudomonadati</taxon>
        <taxon>Acidobacteriota</taxon>
        <taxon>Terriglobia</taxon>
        <taxon>Terriglobales</taxon>
        <taxon>Acidobacteriaceae</taxon>
        <taxon>Granulicella</taxon>
    </lineage>
</organism>
<keyword evidence="4 8" id="KW-0812">Transmembrane</keyword>
<dbReference type="GO" id="GO:0005886">
    <property type="term" value="C:plasma membrane"/>
    <property type="evidence" value="ECO:0007669"/>
    <property type="project" value="UniProtKB-SubCell"/>
</dbReference>
<keyword evidence="6 8" id="KW-0472">Membrane</keyword>
<keyword evidence="3" id="KW-1003">Cell membrane</keyword>
<evidence type="ECO:0000259" key="9">
    <source>
        <dbReference type="PROSITE" id="PS50887"/>
    </source>
</evidence>
<proteinExistence type="predicted"/>
<comment type="caution">
    <text evidence="10">The sequence shown here is derived from an EMBL/GenBank/DDBJ whole genome shotgun (WGS) entry which is preliminary data.</text>
</comment>
<feature type="transmembrane region" description="Helical" evidence="8">
    <location>
        <begin position="121"/>
        <end position="144"/>
    </location>
</feature>
<dbReference type="GO" id="GO:0043709">
    <property type="term" value="P:cell adhesion involved in single-species biofilm formation"/>
    <property type="evidence" value="ECO:0007669"/>
    <property type="project" value="TreeGrafter"/>
</dbReference>
<keyword evidence="5 8" id="KW-1133">Transmembrane helix</keyword>
<dbReference type="PROSITE" id="PS50887">
    <property type="entry name" value="GGDEF"/>
    <property type="match status" value="1"/>
</dbReference>
<evidence type="ECO:0000256" key="6">
    <source>
        <dbReference type="ARBA" id="ARBA00023136"/>
    </source>
</evidence>
<dbReference type="EMBL" id="JACHIP010000004">
    <property type="protein sequence ID" value="MBB5058701.1"/>
    <property type="molecule type" value="Genomic_DNA"/>
</dbReference>
<dbReference type="InterPro" id="IPR007895">
    <property type="entry name" value="MASE1"/>
</dbReference>
<evidence type="ECO:0000256" key="5">
    <source>
        <dbReference type="ARBA" id="ARBA00022989"/>
    </source>
</evidence>
<evidence type="ECO:0000256" key="1">
    <source>
        <dbReference type="ARBA" id="ARBA00004651"/>
    </source>
</evidence>
<keyword evidence="11" id="KW-1185">Reference proteome</keyword>
<dbReference type="RefSeq" id="WP_184218772.1">
    <property type="nucleotide sequence ID" value="NZ_JACHIP010000004.1"/>
</dbReference>
<protein>
    <recommendedName>
        <fullName evidence="2">diguanylate cyclase</fullName>
        <ecNumber evidence="2">2.7.7.65</ecNumber>
    </recommendedName>
</protein>
<dbReference type="InterPro" id="IPR029787">
    <property type="entry name" value="Nucleotide_cyclase"/>
</dbReference>
<dbReference type="Gene3D" id="3.30.70.270">
    <property type="match status" value="1"/>
</dbReference>
<dbReference type="Pfam" id="PF00990">
    <property type="entry name" value="GGDEF"/>
    <property type="match status" value="1"/>
</dbReference>
<dbReference type="InterPro" id="IPR050469">
    <property type="entry name" value="Diguanylate_Cyclase"/>
</dbReference>
<sequence length="487" mass="53101">MSVAAPTRVASLRGAKLVCIFFLVYFVADTGLNLFAFSAGWTILWPLNGVTIALLICRPKSEWPAMLLGIGLGMGLGEFLDANALGSVIWQRIFSLIEVALSAWFLPKFTVLEDWLRKPQIFVRFVCALVVGPLVSGVMAAVYFHLTTHQAFLSALDDWATADSLGIAAIMPLALSFRSPEMRGLFRRKTAWRTLMVLGVAFASAAIVFSVSQYPLLFLLYPTLLLVDSMLGFSGSALAVAVISFISVYLTTHAMGPFGRWPAGLPVTRDVAFQLFLGFHLVALFPASIMILERRRMAAELLDSNAQLLLLASLDGLTGIANRRALDERFSQEWSRAIRVGTPLALVMIDIDHFKQFNDIYGHHAGDRCLQAVATALQAKTQRGQDHLSRFGGEEFALLLPHTDLQGAIHIAENLRLAVLDLAIPHRAGADGQVTISLGCAALKPVNGEEESRLLEAADAALYQAKSAGRNRVHGADPDHRIVPMRA</sequence>
<feature type="transmembrane region" description="Helical" evidence="8">
    <location>
        <begin position="159"/>
        <end position="178"/>
    </location>
</feature>
<feature type="transmembrane region" description="Helical" evidence="8">
    <location>
        <begin position="63"/>
        <end position="82"/>
    </location>
</feature>
<accession>A0A7W7ZF50</accession>
<evidence type="ECO:0000256" key="7">
    <source>
        <dbReference type="ARBA" id="ARBA00034247"/>
    </source>
</evidence>
<gene>
    <name evidence="10" type="ORF">HDF16_003415</name>
</gene>
<evidence type="ECO:0000256" key="3">
    <source>
        <dbReference type="ARBA" id="ARBA00022475"/>
    </source>
</evidence>
<evidence type="ECO:0000256" key="2">
    <source>
        <dbReference type="ARBA" id="ARBA00012528"/>
    </source>
</evidence>
<dbReference type="InterPro" id="IPR000160">
    <property type="entry name" value="GGDEF_dom"/>
</dbReference>
<evidence type="ECO:0000313" key="10">
    <source>
        <dbReference type="EMBL" id="MBB5058701.1"/>
    </source>
</evidence>
<evidence type="ECO:0000256" key="8">
    <source>
        <dbReference type="SAM" id="Phobius"/>
    </source>
</evidence>
<dbReference type="PANTHER" id="PTHR45138">
    <property type="entry name" value="REGULATORY COMPONENTS OF SENSORY TRANSDUCTION SYSTEM"/>
    <property type="match status" value="1"/>
</dbReference>
<dbReference type="Pfam" id="PF05231">
    <property type="entry name" value="MASE1"/>
    <property type="match status" value="1"/>
</dbReference>
<evidence type="ECO:0000256" key="4">
    <source>
        <dbReference type="ARBA" id="ARBA00022692"/>
    </source>
</evidence>
<dbReference type="GO" id="GO:1902201">
    <property type="term" value="P:negative regulation of bacterial-type flagellum-dependent cell motility"/>
    <property type="evidence" value="ECO:0007669"/>
    <property type="project" value="TreeGrafter"/>
</dbReference>
<dbReference type="SUPFAM" id="SSF55073">
    <property type="entry name" value="Nucleotide cyclase"/>
    <property type="match status" value="1"/>
</dbReference>
<name>A0A7W7ZF50_9BACT</name>
<dbReference type="PANTHER" id="PTHR45138:SF9">
    <property type="entry name" value="DIGUANYLATE CYCLASE DGCM-RELATED"/>
    <property type="match status" value="1"/>
</dbReference>